<dbReference type="Gene3D" id="3.10.20.440">
    <property type="entry name" value="2Fe-2S iron-sulphur cluster binding domain, sarcosine oxidase, alpha subunit, N-terminal domain"/>
    <property type="match status" value="1"/>
</dbReference>
<dbReference type="PRINTS" id="PR00469">
    <property type="entry name" value="PNDRDTASEII"/>
</dbReference>
<evidence type="ECO:0000313" key="3">
    <source>
        <dbReference type="EMBL" id="RXF75436.1"/>
    </source>
</evidence>
<protein>
    <submittedName>
        <fullName evidence="3">FAD-binding protein</fullName>
    </submittedName>
</protein>
<evidence type="ECO:0000259" key="2">
    <source>
        <dbReference type="Pfam" id="PF07992"/>
    </source>
</evidence>
<dbReference type="InterPro" id="IPR051691">
    <property type="entry name" value="Metab_Enz_Cyan_OpOx_G3PDH"/>
</dbReference>
<evidence type="ECO:0000256" key="1">
    <source>
        <dbReference type="ARBA" id="ARBA00023002"/>
    </source>
</evidence>
<dbReference type="Gene3D" id="3.50.50.60">
    <property type="entry name" value="FAD/NAD(P)-binding domain"/>
    <property type="match status" value="3"/>
</dbReference>
<comment type="caution">
    <text evidence="3">The sequence shown here is derived from an EMBL/GenBank/DDBJ whole genome shotgun (WGS) entry which is preliminary data.</text>
</comment>
<accession>A0A4Q0MQN1</accession>
<keyword evidence="4" id="KW-1185">Reference proteome</keyword>
<dbReference type="AlphaFoldDB" id="A0A4Q0MQN1"/>
<dbReference type="InterPro" id="IPR036188">
    <property type="entry name" value="FAD/NAD-bd_sf"/>
</dbReference>
<dbReference type="Pfam" id="PF13510">
    <property type="entry name" value="Fer2_4"/>
    <property type="match status" value="1"/>
</dbReference>
<dbReference type="EMBL" id="RYFI01000001">
    <property type="protein sequence ID" value="RXF75436.1"/>
    <property type="molecule type" value="Genomic_DNA"/>
</dbReference>
<dbReference type="PRINTS" id="PR00368">
    <property type="entry name" value="FADPNR"/>
</dbReference>
<sequence>MSGPYRLPSSAPSRFGSEVDRAEPVGFRFGGRALSGLYGDTLASALAASGVAVLGSSPLLGRPRGLMGLGLEDHMPLALEGDHGPWSMVSGDEIVVREGLRARAQGLGQTLRRLAAPAAADRRALPVVQQMIERLRRALPLPAPRLPAGEAFADARRETCDVLIVGAGLAGLSAAAALRSAGLDVRMVEASHRPGGIADLYDGRIDGRPLAEWAATRASALRDRGVLRLSATAIAIDHDGSVTVIERPEPQRPGRVSLRLISAGAVVVATGFRERPLVFADNDRPGVTLATTARALLRRHAVAPGRKALVATSSDEGYRTAMDLRDAGVSVQMALDARDDPQGSVFDIAKALGAPISLSTLVTGVEYEERKGGLTGVRAQNRFGEGASAGARVLSADVLIVSGGFAPRDELLRGTGLDAEHGVHAALRGPNAIEAVAGGWAAGAAAAAQLGAPLSGAEPEVEVMPDEPGEIVPPSPESFRGPGADGAFVDFAADVTLGDLLRAVERRGPAPAAISRRLGLTLGPDAGRLSADLAAIAFRALGGPGDVAGPAAGRPTLNLLAARAKVRD</sequence>
<dbReference type="GO" id="GO:0016491">
    <property type="term" value="F:oxidoreductase activity"/>
    <property type="evidence" value="ECO:0007669"/>
    <property type="project" value="UniProtKB-KW"/>
</dbReference>
<name>A0A4Q0MQN1_9HYPH</name>
<dbReference type="OrthoDB" id="5287468at2"/>
<proteinExistence type="predicted"/>
<feature type="domain" description="FAD/NAD(P)-binding" evidence="2">
    <location>
        <begin position="161"/>
        <end position="421"/>
    </location>
</feature>
<dbReference type="Pfam" id="PF07992">
    <property type="entry name" value="Pyr_redox_2"/>
    <property type="match status" value="1"/>
</dbReference>
<dbReference type="PANTHER" id="PTHR42949:SF3">
    <property type="entry name" value="ANAEROBIC GLYCEROL-3-PHOSPHATE DEHYDROGENASE SUBUNIT B"/>
    <property type="match status" value="1"/>
</dbReference>
<organism evidence="3 4">
    <name type="scientific">Hansschlegelia zhihuaiae</name>
    <dbReference type="NCBI Taxonomy" id="405005"/>
    <lineage>
        <taxon>Bacteria</taxon>
        <taxon>Pseudomonadati</taxon>
        <taxon>Pseudomonadota</taxon>
        <taxon>Alphaproteobacteria</taxon>
        <taxon>Hyphomicrobiales</taxon>
        <taxon>Methylopilaceae</taxon>
        <taxon>Hansschlegelia</taxon>
    </lineage>
</organism>
<dbReference type="SUPFAM" id="SSF51905">
    <property type="entry name" value="FAD/NAD(P)-binding domain"/>
    <property type="match status" value="1"/>
</dbReference>
<reference evidence="3 4" key="1">
    <citation type="submission" date="2018-12" db="EMBL/GenBank/DDBJ databases">
        <title>bacterium Hansschlegelia zhihuaiae S113.</title>
        <authorList>
            <person name="He J."/>
        </authorList>
    </citation>
    <scope>NUCLEOTIDE SEQUENCE [LARGE SCALE GENOMIC DNA]</scope>
    <source>
        <strain evidence="3 4">S 113</strain>
    </source>
</reference>
<dbReference type="PANTHER" id="PTHR42949">
    <property type="entry name" value="ANAEROBIC GLYCEROL-3-PHOSPHATE DEHYDROGENASE SUBUNIT B"/>
    <property type="match status" value="1"/>
</dbReference>
<dbReference type="InterPro" id="IPR023753">
    <property type="entry name" value="FAD/NAD-binding_dom"/>
</dbReference>
<keyword evidence="1" id="KW-0560">Oxidoreductase</keyword>
<dbReference type="Proteomes" id="UP000289708">
    <property type="component" value="Unassembled WGS sequence"/>
</dbReference>
<dbReference type="RefSeq" id="WP_128775614.1">
    <property type="nucleotide sequence ID" value="NZ_RYFI01000001.1"/>
</dbReference>
<gene>
    <name evidence="3" type="ORF">EK403_00840</name>
</gene>
<evidence type="ECO:0000313" key="4">
    <source>
        <dbReference type="Proteomes" id="UP000289708"/>
    </source>
</evidence>
<dbReference type="InterPro" id="IPR042204">
    <property type="entry name" value="2Fe-2S-bd_N"/>
</dbReference>